<feature type="region of interest" description="Disordered" evidence="1">
    <location>
        <begin position="109"/>
        <end position="151"/>
    </location>
</feature>
<protein>
    <submittedName>
        <fullName evidence="2">Uncharacterized protein</fullName>
    </submittedName>
</protein>
<reference evidence="2" key="1">
    <citation type="journal article" date="2023" name="GigaByte">
        <title>Genome assembly of the bearded iris, Iris pallida Lam.</title>
        <authorList>
            <person name="Bruccoleri R.E."/>
            <person name="Oakeley E.J."/>
            <person name="Faust A.M.E."/>
            <person name="Altorfer M."/>
            <person name="Dessus-Babus S."/>
            <person name="Burckhardt D."/>
            <person name="Oertli M."/>
            <person name="Naumann U."/>
            <person name="Petersen F."/>
            <person name="Wong J."/>
        </authorList>
    </citation>
    <scope>NUCLEOTIDE SEQUENCE</scope>
    <source>
        <strain evidence="2">GSM-AAB239-AS_SAM_17_03QT</strain>
    </source>
</reference>
<dbReference type="Proteomes" id="UP001140949">
    <property type="component" value="Unassembled WGS sequence"/>
</dbReference>
<accession>A0AAX6E0N2</accession>
<proteinExistence type="predicted"/>
<keyword evidence="3" id="KW-1185">Reference proteome</keyword>
<comment type="caution">
    <text evidence="2">The sequence shown here is derived from an EMBL/GenBank/DDBJ whole genome shotgun (WGS) entry which is preliminary data.</text>
</comment>
<dbReference type="EMBL" id="JANAVB010040817">
    <property type="protein sequence ID" value="KAJ6797622.1"/>
    <property type="molecule type" value="Genomic_DNA"/>
</dbReference>
<evidence type="ECO:0000313" key="2">
    <source>
        <dbReference type="EMBL" id="KAJ6797622.1"/>
    </source>
</evidence>
<gene>
    <name evidence="2" type="ORF">M6B38_215680</name>
</gene>
<evidence type="ECO:0000256" key="1">
    <source>
        <dbReference type="SAM" id="MobiDB-lite"/>
    </source>
</evidence>
<organism evidence="2 3">
    <name type="scientific">Iris pallida</name>
    <name type="common">Sweet iris</name>
    <dbReference type="NCBI Taxonomy" id="29817"/>
    <lineage>
        <taxon>Eukaryota</taxon>
        <taxon>Viridiplantae</taxon>
        <taxon>Streptophyta</taxon>
        <taxon>Embryophyta</taxon>
        <taxon>Tracheophyta</taxon>
        <taxon>Spermatophyta</taxon>
        <taxon>Magnoliopsida</taxon>
        <taxon>Liliopsida</taxon>
        <taxon>Asparagales</taxon>
        <taxon>Iridaceae</taxon>
        <taxon>Iridoideae</taxon>
        <taxon>Irideae</taxon>
        <taxon>Iris</taxon>
    </lineage>
</organism>
<sequence length="225" mass="24998">MEHMSEMMTSVADVVGNEDFLCWYGCPLMQNRRHKFEEPQFEARAINDRSLREHRARVELTVDCMTPMSQVSGADPTRIFGDTLEYLRQPLTPDFVSLDDPVDHPVVFVRQRHAHPRTTKSHARSTDDDEGPSHPSAGTSDPYVGPSHPYAGTSDPYAGLSYLYAGTSDPYAGPSRPYAGTSDSYEGASHSYQGASQSYDGSPRTLLMPSIEIITSRRRGLHCLV</sequence>
<feature type="compositionally biased region" description="Polar residues" evidence="1">
    <location>
        <begin position="190"/>
        <end position="200"/>
    </location>
</feature>
<name>A0AAX6E0N2_IRIPA</name>
<dbReference type="AlphaFoldDB" id="A0AAX6E0N2"/>
<feature type="compositionally biased region" description="Basic residues" evidence="1">
    <location>
        <begin position="110"/>
        <end position="123"/>
    </location>
</feature>
<feature type="region of interest" description="Disordered" evidence="1">
    <location>
        <begin position="174"/>
        <end position="203"/>
    </location>
</feature>
<evidence type="ECO:0000313" key="3">
    <source>
        <dbReference type="Proteomes" id="UP001140949"/>
    </source>
</evidence>
<reference evidence="2" key="2">
    <citation type="submission" date="2023-04" db="EMBL/GenBank/DDBJ databases">
        <authorList>
            <person name="Bruccoleri R.E."/>
            <person name="Oakeley E.J."/>
            <person name="Faust A.-M."/>
            <person name="Dessus-Babus S."/>
            <person name="Altorfer M."/>
            <person name="Burckhardt D."/>
            <person name="Oertli M."/>
            <person name="Naumann U."/>
            <person name="Petersen F."/>
            <person name="Wong J."/>
        </authorList>
    </citation>
    <scope>NUCLEOTIDE SEQUENCE</scope>
    <source>
        <strain evidence="2">GSM-AAB239-AS_SAM_17_03QT</strain>
        <tissue evidence="2">Leaf</tissue>
    </source>
</reference>